<dbReference type="EMBL" id="JARKIE010000060">
    <property type="protein sequence ID" value="KAJ7691141.1"/>
    <property type="molecule type" value="Genomic_DNA"/>
</dbReference>
<proteinExistence type="predicted"/>
<dbReference type="AlphaFoldDB" id="A0AAD7DGY1"/>
<dbReference type="Proteomes" id="UP001221757">
    <property type="component" value="Unassembled WGS sequence"/>
</dbReference>
<evidence type="ECO:0000313" key="3">
    <source>
        <dbReference type="Proteomes" id="UP001221757"/>
    </source>
</evidence>
<accession>A0AAD7DGY1</accession>
<name>A0AAD7DGY1_MYCRO</name>
<keyword evidence="3" id="KW-1185">Reference proteome</keyword>
<sequence>MCFVAGSAGVRATSIAGGAAQIPVVLGNLLEGYENDGLDGFGDVVVPKLSTLSLVVTPVLRQPRRPNVLGSFPLVIFHDAVVSVLGDTDCLELPHAIPPTLINPLPALQRGHPHPSLSAPGSLALDTGQRADVAIEVLTGRKPDWHPMASRAWLDVETAFSPPCLPLLRSIGSAIYEPTRVGGCGEGDTSGTGIETARSTSLPVVARGNVGSAALPYLHTRLASLGELWIAEWVSAKRSTFAGLGNGFRVGWVVRAASPVGVVVLHDSPWRLDVEFAEGWAEEDGAVSRRKASGLCAIRLGLAFGVGVGVGGGCCRSCTAVRHSTYTGTARSNARGETREGIPCPHPRASFHAATHSRLPGAPFSSPSPCLHKNGYERSRRPQSATLTQLAVSTKKLHRPYADLASTSRVPLSDT</sequence>
<protein>
    <submittedName>
        <fullName evidence="2">Uncharacterized protein</fullName>
    </submittedName>
</protein>
<organism evidence="2 3">
    <name type="scientific">Mycena rosella</name>
    <name type="common">Pink bonnet</name>
    <name type="synonym">Agaricus rosellus</name>
    <dbReference type="NCBI Taxonomy" id="1033263"/>
    <lineage>
        <taxon>Eukaryota</taxon>
        <taxon>Fungi</taxon>
        <taxon>Dikarya</taxon>
        <taxon>Basidiomycota</taxon>
        <taxon>Agaricomycotina</taxon>
        <taxon>Agaricomycetes</taxon>
        <taxon>Agaricomycetidae</taxon>
        <taxon>Agaricales</taxon>
        <taxon>Marasmiineae</taxon>
        <taxon>Mycenaceae</taxon>
        <taxon>Mycena</taxon>
    </lineage>
</organism>
<comment type="caution">
    <text evidence="2">The sequence shown here is derived from an EMBL/GenBank/DDBJ whole genome shotgun (WGS) entry which is preliminary data.</text>
</comment>
<feature type="region of interest" description="Disordered" evidence="1">
    <location>
        <begin position="329"/>
        <end position="350"/>
    </location>
</feature>
<evidence type="ECO:0000256" key="1">
    <source>
        <dbReference type="SAM" id="MobiDB-lite"/>
    </source>
</evidence>
<gene>
    <name evidence="2" type="ORF">B0H17DRAFT_1201252</name>
</gene>
<evidence type="ECO:0000313" key="2">
    <source>
        <dbReference type="EMBL" id="KAJ7691141.1"/>
    </source>
</evidence>
<reference evidence="2" key="1">
    <citation type="submission" date="2023-03" db="EMBL/GenBank/DDBJ databases">
        <title>Massive genome expansion in bonnet fungi (Mycena s.s.) driven by repeated elements and novel gene families across ecological guilds.</title>
        <authorList>
            <consortium name="Lawrence Berkeley National Laboratory"/>
            <person name="Harder C.B."/>
            <person name="Miyauchi S."/>
            <person name="Viragh M."/>
            <person name="Kuo A."/>
            <person name="Thoen E."/>
            <person name="Andreopoulos B."/>
            <person name="Lu D."/>
            <person name="Skrede I."/>
            <person name="Drula E."/>
            <person name="Henrissat B."/>
            <person name="Morin E."/>
            <person name="Kohler A."/>
            <person name="Barry K."/>
            <person name="LaButti K."/>
            <person name="Morin E."/>
            <person name="Salamov A."/>
            <person name="Lipzen A."/>
            <person name="Mereny Z."/>
            <person name="Hegedus B."/>
            <person name="Baldrian P."/>
            <person name="Stursova M."/>
            <person name="Weitz H."/>
            <person name="Taylor A."/>
            <person name="Grigoriev I.V."/>
            <person name="Nagy L.G."/>
            <person name="Martin F."/>
            <person name="Kauserud H."/>
        </authorList>
    </citation>
    <scope>NUCLEOTIDE SEQUENCE</scope>
    <source>
        <strain evidence="2">CBHHK067</strain>
    </source>
</reference>
<feature type="region of interest" description="Disordered" evidence="1">
    <location>
        <begin position="362"/>
        <end position="385"/>
    </location>
</feature>